<name>A0A7R7ELK5_9FIRM</name>
<dbReference type="KEGG" id="ahb:bsdtb5_23540"/>
<dbReference type="AlphaFoldDB" id="A0A7R7ELK5"/>
<dbReference type="SUPFAM" id="SSF52218">
    <property type="entry name" value="Flavoproteins"/>
    <property type="match status" value="1"/>
</dbReference>
<dbReference type="PANTHER" id="PTHR39201">
    <property type="entry name" value="EXPORTED PROTEIN-RELATED"/>
    <property type="match status" value="1"/>
</dbReference>
<proteinExistence type="predicted"/>
<dbReference type="RefSeq" id="WP_271712207.1">
    <property type="nucleotide sequence ID" value="NZ_AP024169.1"/>
</dbReference>
<reference evidence="2 3" key="1">
    <citation type="submission" date="2020-11" db="EMBL/GenBank/DDBJ databases">
        <title>Draft genome sequencing of a Lachnospiraceae strain isolated from anoxic soil subjected to BSD treatment.</title>
        <authorList>
            <person name="Uek A."/>
            <person name="Tonouchi A."/>
        </authorList>
    </citation>
    <scope>NUCLEOTIDE SEQUENCE [LARGE SCALE GENOMIC DNA]</scope>
    <source>
        <strain evidence="2 3">TB5</strain>
    </source>
</reference>
<gene>
    <name evidence="2" type="ORF">bsdtb5_23540</name>
</gene>
<evidence type="ECO:0000259" key="1">
    <source>
        <dbReference type="Pfam" id="PF12682"/>
    </source>
</evidence>
<dbReference type="Pfam" id="PF12682">
    <property type="entry name" value="Flavodoxin_4"/>
    <property type="match status" value="1"/>
</dbReference>
<dbReference type="EMBL" id="AP024169">
    <property type="protein sequence ID" value="BCN31059.1"/>
    <property type="molecule type" value="Genomic_DNA"/>
</dbReference>
<evidence type="ECO:0000313" key="2">
    <source>
        <dbReference type="EMBL" id="BCN31059.1"/>
    </source>
</evidence>
<dbReference type="PANTHER" id="PTHR39201:SF1">
    <property type="entry name" value="FLAVODOXIN-LIKE DOMAIN-CONTAINING PROTEIN"/>
    <property type="match status" value="1"/>
</dbReference>
<dbReference type="Proteomes" id="UP000595897">
    <property type="component" value="Chromosome"/>
</dbReference>
<feature type="domain" description="Flavodoxin-like" evidence="1">
    <location>
        <begin position="31"/>
        <end position="173"/>
    </location>
</feature>
<sequence length="174" mass="19483">MDLSNKKVLIAYFSHAGENYVNGAMKRLEIGNSKVAAEMISEITGGELFFIDTQYKYPDNHMEKINIAKKELEENARPELTQKVPDMENYDYIFLCYPNWWGTCPMAVFTFLEEYDLTGKTIVPLCTHEGSGLSNSVKDIAKVSPKSIVTKGLAVQGGKVSSSKNTISNWIQTL</sequence>
<dbReference type="InterPro" id="IPR029039">
    <property type="entry name" value="Flavoprotein-like_sf"/>
</dbReference>
<evidence type="ECO:0000313" key="3">
    <source>
        <dbReference type="Proteomes" id="UP000595897"/>
    </source>
</evidence>
<accession>A0A7R7ELK5</accession>
<organism evidence="2 3">
    <name type="scientific">Anaeromicropila herbilytica</name>
    <dbReference type="NCBI Taxonomy" id="2785025"/>
    <lineage>
        <taxon>Bacteria</taxon>
        <taxon>Bacillati</taxon>
        <taxon>Bacillota</taxon>
        <taxon>Clostridia</taxon>
        <taxon>Lachnospirales</taxon>
        <taxon>Lachnospiraceae</taxon>
        <taxon>Anaeromicropila</taxon>
    </lineage>
</organism>
<dbReference type="Gene3D" id="3.40.50.360">
    <property type="match status" value="1"/>
</dbReference>
<keyword evidence="3" id="KW-1185">Reference proteome</keyword>
<protein>
    <submittedName>
        <fullName evidence="2">Flavodoxin</fullName>
    </submittedName>
</protein>
<dbReference type="GO" id="GO:0010181">
    <property type="term" value="F:FMN binding"/>
    <property type="evidence" value="ECO:0007669"/>
    <property type="project" value="InterPro"/>
</dbReference>
<dbReference type="GO" id="GO:0016651">
    <property type="term" value="F:oxidoreductase activity, acting on NAD(P)H"/>
    <property type="evidence" value="ECO:0007669"/>
    <property type="project" value="UniProtKB-ARBA"/>
</dbReference>
<dbReference type="InterPro" id="IPR008254">
    <property type="entry name" value="Flavodoxin/NO_synth"/>
</dbReference>